<dbReference type="GO" id="GO:0006412">
    <property type="term" value="P:translation"/>
    <property type="evidence" value="ECO:0007669"/>
    <property type="project" value="InterPro"/>
</dbReference>
<evidence type="ECO:0000256" key="1">
    <source>
        <dbReference type="ARBA" id="ARBA00008777"/>
    </source>
</evidence>
<dbReference type="Pfam" id="PF01196">
    <property type="entry name" value="Ribosomal_L17"/>
    <property type="match status" value="1"/>
</dbReference>
<keyword evidence="7" id="KW-1185">Reference proteome</keyword>
<comment type="caution">
    <text evidence="6">The sequence shown here is derived from an EMBL/GenBank/DDBJ whole genome shotgun (WGS) entry which is preliminary data.</text>
</comment>
<evidence type="ECO:0000256" key="4">
    <source>
        <dbReference type="ARBA" id="ARBA00035290"/>
    </source>
</evidence>
<accession>A0AAV2PTI0</accession>
<dbReference type="PANTHER" id="PTHR14413">
    <property type="entry name" value="RIBOSOMAL PROTEIN L17"/>
    <property type="match status" value="1"/>
</dbReference>
<dbReference type="Proteomes" id="UP001497623">
    <property type="component" value="Unassembled WGS sequence"/>
</dbReference>
<reference evidence="6 7" key="1">
    <citation type="submission" date="2024-05" db="EMBL/GenBank/DDBJ databases">
        <authorList>
            <person name="Wallberg A."/>
        </authorList>
    </citation>
    <scope>NUCLEOTIDE SEQUENCE [LARGE SCALE GENOMIC DNA]</scope>
</reference>
<dbReference type="GO" id="GO:0005762">
    <property type="term" value="C:mitochondrial large ribosomal subunit"/>
    <property type="evidence" value="ECO:0007669"/>
    <property type="project" value="TreeGrafter"/>
</dbReference>
<dbReference type="PANTHER" id="PTHR14413:SF16">
    <property type="entry name" value="LARGE RIBOSOMAL SUBUNIT PROTEIN BL17M"/>
    <property type="match status" value="1"/>
</dbReference>
<gene>
    <name evidence="6" type="ORF">MNOR_LOCUS3199</name>
</gene>
<dbReference type="AlphaFoldDB" id="A0AAV2PTI0"/>
<evidence type="ECO:0000313" key="6">
    <source>
        <dbReference type="EMBL" id="CAL4063236.1"/>
    </source>
</evidence>
<name>A0AAV2PTI0_MEGNR</name>
<comment type="similarity">
    <text evidence="1">Belongs to the bacterial ribosomal protein bL17 family.</text>
</comment>
<sequence length="180" mass="21239">MNQAEIRKLIPALRVPIQARHRNMKQPKGPEGRLNMMRTTVTELVKNERIELNHPRADEARGYMERIIAEAIKYGDCHKPTMEMADFWLTDKAMVHKLFKVLVPRFKDTEKSYTRLHKAPNHYPGNFYEKAVLELRGNPFPAVQPRPVPTRNWIHNILLEEAKREYGIKKRQEMLESEID</sequence>
<dbReference type="SUPFAM" id="SSF64263">
    <property type="entry name" value="Prokaryotic ribosomal protein L17"/>
    <property type="match status" value="1"/>
</dbReference>
<proteinExistence type="inferred from homology"/>
<evidence type="ECO:0000256" key="3">
    <source>
        <dbReference type="ARBA" id="ARBA00023274"/>
    </source>
</evidence>
<dbReference type="FunFam" id="3.90.1030.10:FF:000009">
    <property type="entry name" value="39S ribosomal protein L17, mitochondrial"/>
    <property type="match status" value="1"/>
</dbReference>
<dbReference type="GO" id="GO:0003735">
    <property type="term" value="F:structural constituent of ribosome"/>
    <property type="evidence" value="ECO:0007669"/>
    <property type="project" value="InterPro"/>
</dbReference>
<organism evidence="6 7">
    <name type="scientific">Meganyctiphanes norvegica</name>
    <name type="common">Northern krill</name>
    <name type="synonym">Thysanopoda norvegica</name>
    <dbReference type="NCBI Taxonomy" id="48144"/>
    <lineage>
        <taxon>Eukaryota</taxon>
        <taxon>Metazoa</taxon>
        <taxon>Ecdysozoa</taxon>
        <taxon>Arthropoda</taxon>
        <taxon>Crustacea</taxon>
        <taxon>Multicrustacea</taxon>
        <taxon>Malacostraca</taxon>
        <taxon>Eumalacostraca</taxon>
        <taxon>Eucarida</taxon>
        <taxon>Euphausiacea</taxon>
        <taxon>Euphausiidae</taxon>
        <taxon>Meganyctiphanes</taxon>
    </lineage>
</organism>
<dbReference type="InterPro" id="IPR036373">
    <property type="entry name" value="Ribosomal_bL17_sf"/>
</dbReference>
<protein>
    <recommendedName>
        <fullName evidence="4">Large ribosomal subunit protein bL17m</fullName>
    </recommendedName>
    <alternativeName>
        <fullName evidence="5">39S ribosomal protein L17, mitochondrial</fullName>
    </alternativeName>
</protein>
<evidence type="ECO:0000256" key="5">
    <source>
        <dbReference type="ARBA" id="ARBA00035413"/>
    </source>
</evidence>
<evidence type="ECO:0000313" key="7">
    <source>
        <dbReference type="Proteomes" id="UP001497623"/>
    </source>
</evidence>
<evidence type="ECO:0000256" key="2">
    <source>
        <dbReference type="ARBA" id="ARBA00022980"/>
    </source>
</evidence>
<keyword evidence="3" id="KW-0687">Ribonucleoprotein</keyword>
<dbReference type="EMBL" id="CAXKWB010001063">
    <property type="protein sequence ID" value="CAL4063236.1"/>
    <property type="molecule type" value="Genomic_DNA"/>
</dbReference>
<keyword evidence="2" id="KW-0689">Ribosomal protein</keyword>
<dbReference type="Gene3D" id="3.90.1030.10">
    <property type="entry name" value="Ribosomal protein L17"/>
    <property type="match status" value="1"/>
</dbReference>
<dbReference type="InterPro" id="IPR000456">
    <property type="entry name" value="Ribosomal_bL17"/>
</dbReference>